<evidence type="ECO:0000256" key="6">
    <source>
        <dbReference type="ARBA" id="ARBA00022679"/>
    </source>
</evidence>
<keyword evidence="9" id="KW-0028">Amino-acid biosynthesis</keyword>
<evidence type="ECO:0000256" key="5">
    <source>
        <dbReference type="ARBA" id="ARBA00022576"/>
    </source>
</evidence>
<dbReference type="GO" id="GO:0000105">
    <property type="term" value="P:L-histidine biosynthetic process"/>
    <property type="evidence" value="ECO:0007669"/>
    <property type="project" value="UniProtKB-UniRule"/>
</dbReference>
<evidence type="ECO:0000313" key="11">
    <source>
        <dbReference type="EMBL" id="XCO73934.1"/>
    </source>
</evidence>
<keyword evidence="5 9" id="KW-0032">Aminotransferase</keyword>
<dbReference type="AlphaFoldDB" id="A0AAU8MRB2"/>
<evidence type="ECO:0000256" key="4">
    <source>
        <dbReference type="ARBA" id="ARBA00011738"/>
    </source>
</evidence>
<evidence type="ECO:0000256" key="1">
    <source>
        <dbReference type="ARBA" id="ARBA00001933"/>
    </source>
</evidence>
<evidence type="ECO:0000256" key="3">
    <source>
        <dbReference type="ARBA" id="ARBA00007970"/>
    </source>
</evidence>
<comment type="similarity">
    <text evidence="3 9">Belongs to the class-II pyridoxal-phosphate-dependent aminotransferase family. Histidinol-phosphate aminotransferase subfamily.</text>
</comment>
<dbReference type="Gene3D" id="3.90.1150.10">
    <property type="entry name" value="Aspartate Aminotransferase, domain 1"/>
    <property type="match status" value="1"/>
</dbReference>
<dbReference type="InterPro" id="IPR015422">
    <property type="entry name" value="PyrdxlP-dep_Trfase_small"/>
</dbReference>
<dbReference type="GO" id="GO:0004400">
    <property type="term" value="F:histidinol-phosphate transaminase activity"/>
    <property type="evidence" value="ECO:0007669"/>
    <property type="project" value="UniProtKB-UniRule"/>
</dbReference>
<organism evidence="11">
    <name type="scientific">Lysobacter firmicutimachus</name>
    <dbReference type="NCBI Taxonomy" id="1792846"/>
    <lineage>
        <taxon>Bacteria</taxon>
        <taxon>Pseudomonadati</taxon>
        <taxon>Pseudomonadota</taxon>
        <taxon>Gammaproteobacteria</taxon>
        <taxon>Lysobacterales</taxon>
        <taxon>Lysobacteraceae</taxon>
        <taxon>Lysobacter</taxon>
    </lineage>
</organism>
<dbReference type="EMBL" id="CP159925">
    <property type="protein sequence ID" value="XCO73934.1"/>
    <property type="molecule type" value="Genomic_DNA"/>
</dbReference>
<dbReference type="PROSITE" id="PS00599">
    <property type="entry name" value="AA_TRANSFER_CLASS_2"/>
    <property type="match status" value="1"/>
</dbReference>
<evidence type="ECO:0000256" key="7">
    <source>
        <dbReference type="ARBA" id="ARBA00022898"/>
    </source>
</evidence>
<feature type="domain" description="Aminotransferase class I/classII large" evidence="10">
    <location>
        <begin position="64"/>
        <end position="395"/>
    </location>
</feature>
<dbReference type="Pfam" id="PF00155">
    <property type="entry name" value="Aminotran_1_2"/>
    <property type="match status" value="1"/>
</dbReference>
<keyword evidence="9" id="KW-0368">Histidine biosynthesis</keyword>
<dbReference type="NCBIfam" id="TIGR01141">
    <property type="entry name" value="hisC"/>
    <property type="match status" value="1"/>
</dbReference>
<dbReference type="HAMAP" id="MF_01023">
    <property type="entry name" value="HisC_aminotrans_2"/>
    <property type="match status" value="1"/>
</dbReference>
<proteinExistence type="inferred from homology"/>
<dbReference type="GO" id="GO:0030170">
    <property type="term" value="F:pyridoxal phosphate binding"/>
    <property type="evidence" value="ECO:0007669"/>
    <property type="project" value="InterPro"/>
</dbReference>
<reference evidence="11" key="1">
    <citation type="submission" date="2024-06" db="EMBL/GenBank/DDBJ databases">
        <authorList>
            <person name="Li S."/>
        </authorList>
    </citation>
    <scope>NUCLEOTIDE SEQUENCE</scope>
    <source>
        <strain evidence="11">SR10</strain>
    </source>
</reference>
<sequence>MSQPAPQSAAPAMDQARVDQARVVEAGFDEAWFAARAQPGVQRLKAYDPGHDLVALRRRYGEANLVELGSNENPYGPSPAARAAILDSLHALHRYPDPLGGDLKRALARKHGVDVKQILLGNGSHELLMQLSQVFAGPGQEVVFSRYGFAVFALATQAAGAAMRIVDALPREAAMPCGHDLDAIAAAVSADTKLVYVANPNNPTGTWFGRDALVAFLDKIPPQVIVVMDEAYAEMAEAPDYASALSVLDRYPNVAVTRTFSKAYGLAGLRVGYLIAQAGLIAVMDRLRESFNVNGPALAACEAALGDEEHLRWACARNAEQRAALSDALSARGLRAFPSQTNFVLAEFGARTPQVEAALVERGVILRPMGGYGLADCIRISVGSPDENRRLLAALDEALA</sequence>
<dbReference type="InterPro" id="IPR050106">
    <property type="entry name" value="HistidinolP_aminotransfase"/>
</dbReference>
<feature type="modified residue" description="N6-(pyridoxal phosphate)lysine" evidence="9">
    <location>
        <position position="262"/>
    </location>
</feature>
<dbReference type="RefSeq" id="WP_363796813.1">
    <property type="nucleotide sequence ID" value="NZ_CP159925.1"/>
</dbReference>
<dbReference type="SUPFAM" id="SSF53383">
    <property type="entry name" value="PLP-dependent transferases"/>
    <property type="match status" value="1"/>
</dbReference>
<dbReference type="InterPro" id="IPR004839">
    <property type="entry name" value="Aminotransferase_I/II_large"/>
</dbReference>
<dbReference type="CDD" id="cd00609">
    <property type="entry name" value="AAT_like"/>
    <property type="match status" value="1"/>
</dbReference>
<gene>
    <name evidence="9 11" type="primary">hisC</name>
    <name evidence="11" type="ORF">ABU614_16270</name>
</gene>
<dbReference type="InterPro" id="IPR001917">
    <property type="entry name" value="Aminotrans_II_pyridoxalP_BS"/>
</dbReference>
<dbReference type="EC" id="2.6.1.9" evidence="9"/>
<keyword evidence="6 9" id="KW-0808">Transferase</keyword>
<dbReference type="Gene3D" id="3.40.640.10">
    <property type="entry name" value="Type I PLP-dependent aspartate aminotransferase-like (Major domain)"/>
    <property type="match status" value="1"/>
</dbReference>
<comment type="catalytic activity">
    <reaction evidence="8 9">
        <text>L-histidinol phosphate + 2-oxoglutarate = 3-(imidazol-4-yl)-2-oxopropyl phosphate + L-glutamate</text>
        <dbReference type="Rhea" id="RHEA:23744"/>
        <dbReference type="ChEBI" id="CHEBI:16810"/>
        <dbReference type="ChEBI" id="CHEBI:29985"/>
        <dbReference type="ChEBI" id="CHEBI:57766"/>
        <dbReference type="ChEBI" id="CHEBI:57980"/>
        <dbReference type="EC" id="2.6.1.9"/>
    </reaction>
</comment>
<dbReference type="InterPro" id="IPR015424">
    <property type="entry name" value="PyrdxlP-dep_Trfase"/>
</dbReference>
<comment type="subunit">
    <text evidence="4 9">Homodimer.</text>
</comment>
<dbReference type="InterPro" id="IPR005861">
    <property type="entry name" value="HisP_aminotrans"/>
</dbReference>
<evidence type="ECO:0000256" key="9">
    <source>
        <dbReference type="HAMAP-Rule" id="MF_01023"/>
    </source>
</evidence>
<comment type="pathway">
    <text evidence="2 9">Amino-acid biosynthesis; L-histidine biosynthesis; L-histidine from 5-phospho-alpha-D-ribose 1-diphosphate: step 7/9.</text>
</comment>
<evidence type="ECO:0000256" key="2">
    <source>
        <dbReference type="ARBA" id="ARBA00005011"/>
    </source>
</evidence>
<comment type="cofactor">
    <cofactor evidence="1 9">
        <name>pyridoxal 5'-phosphate</name>
        <dbReference type="ChEBI" id="CHEBI:597326"/>
    </cofactor>
</comment>
<evidence type="ECO:0000256" key="8">
    <source>
        <dbReference type="ARBA" id="ARBA00047481"/>
    </source>
</evidence>
<dbReference type="PANTHER" id="PTHR43643">
    <property type="entry name" value="HISTIDINOL-PHOSPHATE AMINOTRANSFERASE 2"/>
    <property type="match status" value="1"/>
</dbReference>
<keyword evidence="7 9" id="KW-0663">Pyridoxal phosphate</keyword>
<dbReference type="InterPro" id="IPR015421">
    <property type="entry name" value="PyrdxlP-dep_Trfase_major"/>
</dbReference>
<dbReference type="PANTHER" id="PTHR43643:SF3">
    <property type="entry name" value="HISTIDINOL-PHOSPHATE AMINOTRANSFERASE"/>
    <property type="match status" value="1"/>
</dbReference>
<evidence type="ECO:0000259" key="10">
    <source>
        <dbReference type="Pfam" id="PF00155"/>
    </source>
</evidence>
<protein>
    <recommendedName>
        <fullName evidence="9">Histidinol-phosphate aminotransferase</fullName>
        <ecNumber evidence="9">2.6.1.9</ecNumber>
    </recommendedName>
    <alternativeName>
        <fullName evidence="9">Imidazole acetol-phosphate transaminase</fullName>
    </alternativeName>
</protein>
<name>A0AAU8MRB2_9GAMM</name>
<accession>A0AAU8MRB2</accession>